<comment type="subcellular location">
    <subcellularLocation>
        <location evidence="1">Endoplasmic reticulum</location>
    </subcellularLocation>
    <subcellularLocation>
        <location evidence="3">Golgi apparatus</location>
    </subcellularLocation>
    <subcellularLocation>
        <location evidence="2">Lysosome</location>
    </subcellularLocation>
    <subcellularLocation>
        <location evidence="4">Secreted</location>
    </subcellularLocation>
</comment>
<keyword evidence="12" id="KW-0256">Endoplasmic reticulum</keyword>
<evidence type="ECO:0000256" key="17">
    <source>
        <dbReference type="ARBA" id="ARBA00023180"/>
    </source>
</evidence>
<feature type="chain" id="PRO_5046773354" description="Carboxypeptidase Q" evidence="21">
    <location>
        <begin position="32"/>
        <end position="480"/>
    </location>
</feature>
<dbReference type="PANTHER" id="PTHR12053:SF3">
    <property type="entry name" value="CARBOXYPEPTIDASE Q"/>
    <property type="match status" value="1"/>
</dbReference>
<dbReference type="Gene3D" id="3.50.30.30">
    <property type="match status" value="1"/>
</dbReference>
<dbReference type="Gene3D" id="3.40.630.10">
    <property type="entry name" value="Zn peptidases"/>
    <property type="match status" value="1"/>
</dbReference>
<evidence type="ECO:0000256" key="4">
    <source>
        <dbReference type="ARBA" id="ARBA00004613"/>
    </source>
</evidence>
<keyword evidence="24" id="KW-1185">Reference proteome</keyword>
<gene>
    <name evidence="23" type="primary">ywaD</name>
    <name evidence="23" type="ORF">LYB30171_00701</name>
</gene>
<evidence type="ECO:0000256" key="19">
    <source>
        <dbReference type="ARBA" id="ARBA00025833"/>
    </source>
</evidence>
<accession>A0ABN7QW84</accession>
<evidence type="ECO:0000256" key="6">
    <source>
        <dbReference type="ARBA" id="ARBA00022525"/>
    </source>
</evidence>
<proteinExistence type="predicted"/>
<evidence type="ECO:0000256" key="1">
    <source>
        <dbReference type="ARBA" id="ARBA00004240"/>
    </source>
</evidence>
<evidence type="ECO:0000256" key="13">
    <source>
        <dbReference type="ARBA" id="ARBA00022833"/>
    </source>
</evidence>
<evidence type="ECO:0000256" key="16">
    <source>
        <dbReference type="ARBA" id="ARBA00023145"/>
    </source>
</evidence>
<keyword evidence="17" id="KW-0325">Glycoprotein</keyword>
<feature type="domain" description="Peptidase M28" evidence="22">
    <location>
        <begin position="267"/>
        <end position="452"/>
    </location>
</feature>
<feature type="signal peptide" evidence="21">
    <location>
        <begin position="1"/>
        <end position="31"/>
    </location>
</feature>
<keyword evidence="13" id="KW-0862">Zinc</keyword>
<evidence type="ECO:0000256" key="15">
    <source>
        <dbReference type="ARBA" id="ARBA00023049"/>
    </source>
</evidence>
<dbReference type="Proteomes" id="UP000680116">
    <property type="component" value="Chromosome"/>
</dbReference>
<keyword evidence="6" id="KW-0964">Secreted</keyword>
<protein>
    <recommendedName>
        <fullName evidence="5">Carboxypeptidase Q</fullName>
    </recommendedName>
    <alternativeName>
        <fullName evidence="20">Plasma glutamate carboxypeptidase</fullName>
    </alternativeName>
</protein>
<reference evidence="23 24" key="1">
    <citation type="submission" date="2021-04" db="EMBL/GenBank/DDBJ databases">
        <authorList>
            <person name="Rodrigo-Torres L."/>
            <person name="Arahal R. D."/>
            <person name="Lucena T."/>
        </authorList>
    </citation>
    <scope>NUCLEOTIDE SEQUENCE [LARGE SCALE GENOMIC DNA]</scope>
    <source>
        <strain evidence="23 24">CECT 30171</strain>
    </source>
</reference>
<name>A0ABN7QW84_9GAMM</name>
<evidence type="ECO:0000259" key="22">
    <source>
        <dbReference type="Pfam" id="PF04389"/>
    </source>
</evidence>
<keyword evidence="18" id="KW-0458">Lysosome</keyword>
<evidence type="ECO:0000256" key="14">
    <source>
        <dbReference type="ARBA" id="ARBA00023034"/>
    </source>
</evidence>
<evidence type="ECO:0000256" key="10">
    <source>
        <dbReference type="ARBA" id="ARBA00022729"/>
    </source>
</evidence>
<dbReference type="PANTHER" id="PTHR12053">
    <property type="entry name" value="PROTEASE FAMILY M28 PLASMA GLUTAMATE CARBOXYPEPTIDASE-RELATED"/>
    <property type="match status" value="1"/>
</dbReference>
<comment type="subunit">
    <text evidence="19">Homodimer. The monomeric form is inactive while the homodimer is active.</text>
</comment>
<dbReference type="InterPro" id="IPR039866">
    <property type="entry name" value="CPQ"/>
</dbReference>
<organism evidence="23 24">
    <name type="scientific">Novilysobacter luteus</name>
    <dbReference type="NCBI Taxonomy" id="2822368"/>
    <lineage>
        <taxon>Bacteria</taxon>
        <taxon>Pseudomonadati</taxon>
        <taxon>Pseudomonadota</taxon>
        <taxon>Gammaproteobacteria</taxon>
        <taxon>Lysobacterales</taxon>
        <taxon>Lysobacteraceae</taxon>
        <taxon>Novilysobacter</taxon>
    </lineage>
</organism>
<keyword evidence="23" id="KW-0031">Aminopeptidase</keyword>
<keyword evidence="8" id="KW-0645">Protease</keyword>
<evidence type="ECO:0000256" key="7">
    <source>
        <dbReference type="ARBA" id="ARBA00022645"/>
    </source>
</evidence>
<evidence type="ECO:0000256" key="3">
    <source>
        <dbReference type="ARBA" id="ARBA00004555"/>
    </source>
</evidence>
<evidence type="ECO:0000256" key="9">
    <source>
        <dbReference type="ARBA" id="ARBA00022723"/>
    </source>
</evidence>
<evidence type="ECO:0000313" key="23">
    <source>
        <dbReference type="EMBL" id="CAG4970288.1"/>
    </source>
</evidence>
<dbReference type="SUPFAM" id="SSF53187">
    <property type="entry name" value="Zn-dependent exopeptidases"/>
    <property type="match status" value="1"/>
</dbReference>
<keyword evidence="16" id="KW-0865">Zymogen</keyword>
<dbReference type="EMBL" id="OU015430">
    <property type="protein sequence ID" value="CAG4970288.1"/>
    <property type="molecule type" value="Genomic_DNA"/>
</dbReference>
<keyword evidence="11 23" id="KW-0378">Hydrolase</keyword>
<evidence type="ECO:0000256" key="5">
    <source>
        <dbReference type="ARBA" id="ARBA00014116"/>
    </source>
</evidence>
<keyword evidence="7" id="KW-0121">Carboxypeptidase</keyword>
<dbReference type="InterPro" id="IPR007484">
    <property type="entry name" value="Peptidase_M28"/>
</dbReference>
<keyword evidence="15" id="KW-0482">Metalloprotease</keyword>
<keyword evidence="9" id="KW-0479">Metal-binding</keyword>
<sequence length="480" mass="49662">MRAISTVLGTKVLGTGLAASLLLALSAPAGAQTRIPEQAVDTATQLRETALASDLGYRITESLTTEVGPRLAGSEADARAVEWAKAKFEALGYDKVWLEPVTFPKWVRRSESGQVVGRHAQPLTLTALGGSPGGTVEAEVVRFADLAALQAAPAGSLAGKIAFIDYRMERARDGSGYGPGSRVRSGGPSAAIRAGAAGYLMRSAGTDSHRNPHTGITRFDDGLEPIPAAALSVPDADQLTRLLALGKPVTVRMALDCGWDGEATSHNVIGEITGSSRPQEVVLIGGHLDSWDLGTGAVDDGAGVGLTMAAGKLIGDLPTAPARTIRVVAFANEEQGLWGGKAYAEKYAEEVRRHQIAAESDFGAGRIYAISTGAPEYAQDAVKQIAEVLAPLGIEYAGDAGGPGPDISPFAAQGLAWARLAQDGSDYFDLHHTPDDTFDKIDPAALAQNVAAYAVFAYLAASAEGDFGSGVQADGATDGK</sequence>
<evidence type="ECO:0000256" key="2">
    <source>
        <dbReference type="ARBA" id="ARBA00004371"/>
    </source>
</evidence>
<evidence type="ECO:0000256" key="18">
    <source>
        <dbReference type="ARBA" id="ARBA00023228"/>
    </source>
</evidence>
<evidence type="ECO:0000256" key="8">
    <source>
        <dbReference type="ARBA" id="ARBA00022670"/>
    </source>
</evidence>
<dbReference type="Pfam" id="PF04389">
    <property type="entry name" value="Peptidase_M28"/>
    <property type="match status" value="1"/>
</dbReference>
<evidence type="ECO:0000256" key="21">
    <source>
        <dbReference type="SAM" id="SignalP"/>
    </source>
</evidence>
<evidence type="ECO:0000256" key="12">
    <source>
        <dbReference type="ARBA" id="ARBA00022824"/>
    </source>
</evidence>
<evidence type="ECO:0000313" key="24">
    <source>
        <dbReference type="Proteomes" id="UP000680116"/>
    </source>
</evidence>
<evidence type="ECO:0000256" key="20">
    <source>
        <dbReference type="ARBA" id="ARBA00033328"/>
    </source>
</evidence>
<evidence type="ECO:0000256" key="11">
    <source>
        <dbReference type="ARBA" id="ARBA00022801"/>
    </source>
</evidence>
<dbReference type="RefSeq" id="WP_215219672.1">
    <property type="nucleotide sequence ID" value="NZ_OU015430.1"/>
</dbReference>
<keyword evidence="10 21" id="KW-0732">Signal</keyword>
<keyword evidence="14" id="KW-0333">Golgi apparatus</keyword>
<dbReference type="GO" id="GO:0004177">
    <property type="term" value="F:aminopeptidase activity"/>
    <property type="evidence" value="ECO:0007669"/>
    <property type="project" value="UniProtKB-KW"/>
</dbReference>